<organism evidence="3 4">
    <name type="scientific">Acinetobacter johnsonii</name>
    <dbReference type="NCBI Taxonomy" id="40214"/>
    <lineage>
        <taxon>Bacteria</taxon>
        <taxon>Pseudomonadati</taxon>
        <taxon>Pseudomonadota</taxon>
        <taxon>Gammaproteobacteria</taxon>
        <taxon>Moraxellales</taxon>
        <taxon>Moraxellaceae</taxon>
        <taxon>Acinetobacter</taxon>
    </lineage>
</organism>
<evidence type="ECO:0000256" key="2">
    <source>
        <dbReference type="SAM" id="Phobius"/>
    </source>
</evidence>
<sequence>MVKKQGFTLIELMIVVAIIAILAAIAYPSYQEYVQRTKRVEAQVELMEIANKLASYKLANGSFYGANLTKVYGSSSISKSGSATYSLELSSTEIDPTHNWVLTAKPIGSQAKTGAMTIDSTGRQCWFKGMDSPVKTDTCSAWSDK</sequence>
<evidence type="ECO:0000313" key="3">
    <source>
        <dbReference type="EMBL" id="RSE25497.1"/>
    </source>
</evidence>
<reference evidence="3 4" key="1">
    <citation type="submission" date="2018-10" db="EMBL/GenBank/DDBJ databases">
        <title>Transmission dynamics of multidrug resistant bacteria on intensive care unit surfaces.</title>
        <authorList>
            <person name="D'Souza A.W."/>
            <person name="Potter R.F."/>
            <person name="Wallace M."/>
            <person name="Shupe A."/>
            <person name="Patel S."/>
            <person name="Sun S."/>
            <person name="Gul D."/>
            <person name="Kwon J.H."/>
            <person name="Andleeb S."/>
            <person name="Burnham C.-A.D."/>
            <person name="Dantas G."/>
        </authorList>
    </citation>
    <scope>NUCLEOTIDE SEQUENCE [LARGE SCALE GENOMIC DNA]</scope>
    <source>
        <strain evidence="3 4">AJ_385</strain>
    </source>
</reference>
<dbReference type="AlphaFoldDB" id="A0A427UYG1"/>
<proteinExistence type="predicted"/>
<dbReference type="PANTHER" id="PTHR30093">
    <property type="entry name" value="GENERAL SECRETION PATHWAY PROTEIN G"/>
    <property type="match status" value="1"/>
</dbReference>
<dbReference type="RefSeq" id="WP_125273568.1">
    <property type="nucleotide sequence ID" value="NZ_RHXE01000006.1"/>
</dbReference>
<dbReference type="InterPro" id="IPR045584">
    <property type="entry name" value="Pilin-like"/>
</dbReference>
<dbReference type="GO" id="GO:0015627">
    <property type="term" value="C:type II protein secretion system complex"/>
    <property type="evidence" value="ECO:0007669"/>
    <property type="project" value="InterPro"/>
</dbReference>
<dbReference type="Proteomes" id="UP000277537">
    <property type="component" value="Unassembled WGS sequence"/>
</dbReference>
<dbReference type="Gene3D" id="3.30.700.10">
    <property type="entry name" value="Glycoprotein, Type 4 Pilin"/>
    <property type="match status" value="1"/>
</dbReference>
<keyword evidence="1" id="KW-0488">Methylation</keyword>
<accession>A0A427UYG1</accession>
<keyword evidence="2" id="KW-1133">Transmembrane helix</keyword>
<dbReference type="NCBIfam" id="TIGR02532">
    <property type="entry name" value="IV_pilin_GFxxxE"/>
    <property type="match status" value="1"/>
</dbReference>
<dbReference type="GO" id="GO:0043683">
    <property type="term" value="P:type IV pilus assembly"/>
    <property type="evidence" value="ECO:0007669"/>
    <property type="project" value="InterPro"/>
</dbReference>
<dbReference type="PRINTS" id="PR00813">
    <property type="entry name" value="BCTERIALGSPG"/>
</dbReference>
<dbReference type="InterPro" id="IPR000983">
    <property type="entry name" value="Bac_GSPG_pilin"/>
</dbReference>
<protein>
    <submittedName>
        <fullName evidence="3">Prepilin-type N-terminal cleavage/methylation domain-containing protein</fullName>
    </submittedName>
</protein>
<keyword evidence="2" id="KW-0472">Membrane</keyword>
<gene>
    <name evidence="3" type="ORF">EGT73_04460</name>
</gene>
<dbReference type="SUPFAM" id="SSF54523">
    <property type="entry name" value="Pili subunits"/>
    <property type="match status" value="1"/>
</dbReference>
<keyword evidence="2" id="KW-0812">Transmembrane</keyword>
<dbReference type="InterPro" id="IPR031982">
    <property type="entry name" value="PilE-like"/>
</dbReference>
<dbReference type="PANTHER" id="PTHR30093:SF47">
    <property type="entry name" value="TYPE IV PILUS NON-CORE MINOR PILIN PILE"/>
    <property type="match status" value="1"/>
</dbReference>
<dbReference type="Pfam" id="PF07963">
    <property type="entry name" value="N_methyl"/>
    <property type="match status" value="1"/>
</dbReference>
<name>A0A427UYG1_ACIJO</name>
<dbReference type="EMBL" id="RHXE01000006">
    <property type="protein sequence ID" value="RSE25497.1"/>
    <property type="molecule type" value="Genomic_DNA"/>
</dbReference>
<evidence type="ECO:0000256" key="1">
    <source>
        <dbReference type="ARBA" id="ARBA00022481"/>
    </source>
</evidence>
<comment type="caution">
    <text evidence="3">The sequence shown here is derived from an EMBL/GenBank/DDBJ whole genome shotgun (WGS) entry which is preliminary data.</text>
</comment>
<dbReference type="PROSITE" id="PS00409">
    <property type="entry name" value="PROKAR_NTER_METHYL"/>
    <property type="match status" value="1"/>
</dbReference>
<evidence type="ECO:0000313" key="4">
    <source>
        <dbReference type="Proteomes" id="UP000277537"/>
    </source>
</evidence>
<feature type="transmembrane region" description="Helical" evidence="2">
    <location>
        <begin position="12"/>
        <end position="30"/>
    </location>
</feature>
<dbReference type="GO" id="GO:0015628">
    <property type="term" value="P:protein secretion by the type II secretion system"/>
    <property type="evidence" value="ECO:0007669"/>
    <property type="project" value="InterPro"/>
</dbReference>
<dbReference type="InterPro" id="IPR012902">
    <property type="entry name" value="N_methyl_site"/>
</dbReference>
<dbReference type="Pfam" id="PF16732">
    <property type="entry name" value="ComP_DUS"/>
    <property type="match status" value="1"/>
</dbReference>